<evidence type="ECO:0008006" key="3">
    <source>
        <dbReference type="Google" id="ProtNLM"/>
    </source>
</evidence>
<name>A0A9X2FH85_9LACO</name>
<evidence type="ECO:0000313" key="1">
    <source>
        <dbReference type="EMBL" id="MCP0885805.1"/>
    </source>
</evidence>
<organism evidence="1 2">
    <name type="scientific">Ligilactobacillus ubinensis</name>
    <dbReference type="NCBI Taxonomy" id="2876789"/>
    <lineage>
        <taxon>Bacteria</taxon>
        <taxon>Bacillati</taxon>
        <taxon>Bacillota</taxon>
        <taxon>Bacilli</taxon>
        <taxon>Lactobacillales</taxon>
        <taxon>Lactobacillaceae</taxon>
        <taxon>Ligilactobacillus</taxon>
    </lineage>
</organism>
<gene>
    <name evidence="1" type="ORF">LB941_00470</name>
</gene>
<dbReference type="Proteomes" id="UP001139006">
    <property type="component" value="Unassembled WGS sequence"/>
</dbReference>
<accession>A0A9X2FH85</accession>
<protein>
    <recommendedName>
        <fullName evidence="3">Mga helix-turn-helix domain-containing protein</fullName>
    </recommendedName>
</protein>
<keyword evidence="2" id="KW-1185">Reference proteome</keyword>
<dbReference type="EMBL" id="JAIULA010000001">
    <property type="protein sequence ID" value="MCP0885805.1"/>
    <property type="molecule type" value="Genomic_DNA"/>
</dbReference>
<reference evidence="1 2" key="1">
    <citation type="journal article" date="2023" name="Int. J. Syst. Evol. Microbiol.">
        <title>Ligilactobacillus ubinensis sp. nov., a novel species isolated from the wild ferment of a durian fruit (Durio zibethinus).</title>
        <authorList>
            <person name="Heng Y.C."/>
            <person name="Menon N."/>
            <person name="Chen B."/>
            <person name="Loo B.Z.L."/>
            <person name="Wong G.W.J."/>
            <person name="Lim A.C.H."/>
            <person name="Silvaraju S."/>
            <person name="Kittelmann S."/>
        </authorList>
    </citation>
    <scope>NUCLEOTIDE SEQUENCE [LARGE SCALE GENOMIC DNA]</scope>
    <source>
        <strain evidence="1 2">WILCCON 0076</strain>
    </source>
</reference>
<dbReference type="RefSeq" id="WP_253358508.1">
    <property type="nucleotide sequence ID" value="NZ_JAIULA010000001.1"/>
</dbReference>
<evidence type="ECO:0000313" key="2">
    <source>
        <dbReference type="Proteomes" id="UP001139006"/>
    </source>
</evidence>
<comment type="caution">
    <text evidence="1">The sequence shown here is derived from an EMBL/GenBank/DDBJ whole genome shotgun (WGS) entry which is preliminary data.</text>
</comment>
<proteinExistence type="predicted"/>
<dbReference type="AlphaFoldDB" id="A0A9X2FH85"/>
<sequence length="467" mass="55688">MEILNVLNDFENEKINLFIAILDNPNREIEIRTLQEVMDMSRYKILSLIDSLNNDIKFLTDYNGVVVDTKIVVPSKCFSRYLLNVIKKYYFDLAPIKVLMLETLEGGDFPSFQKIEIKYSWSKSYFYQQKNKYEELLREVVSKGDFDKEAALRYFFYGIFDFFNYFPYDADTSLDKVIINRNTLDRLANTQRHKAELMLWIVKKRILNGKHISKNSLVLNDDFSNYIKLDWLSVTKDKKEELFLAQFYYYIGVFNMKNLNKESFRKKEQLDFIKINNMVKNKIKVIVQRKYNHHDRNLDRLCHEIVAQVILEKECYVKIDKFRINVRYFAEVYPFLDSVVKQIVGTLSEYWNVPDSRRTYFNIMLAMLYSGVPFTLKDNIKLCIDFSGGPHVNDYILRLFKSYVNINVEVSNKLTADTDLYLSDQYMDYQKIDQVIWIKPPTPLDWAEFGEKVVEIKQRKYYSVHGR</sequence>